<feature type="compositionally biased region" description="Pro residues" evidence="7">
    <location>
        <begin position="1"/>
        <end position="10"/>
    </location>
</feature>
<evidence type="ECO:0000256" key="7">
    <source>
        <dbReference type="SAM" id="MobiDB-lite"/>
    </source>
</evidence>
<dbReference type="STRING" id="564608.C1MI55"/>
<keyword evidence="3" id="KW-0963">Cytoplasm</keyword>
<evidence type="ECO:0000256" key="4">
    <source>
        <dbReference type="ARBA" id="ARBA00023212"/>
    </source>
</evidence>
<dbReference type="OrthoDB" id="10254713at2759"/>
<reference evidence="8 9" key="1">
    <citation type="journal article" date="2009" name="Science">
        <title>Green evolution and dynamic adaptations revealed by genomes of the marine picoeukaryotes Micromonas.</title>
        <authorList>
            <person name="Worden A.Z."/>
            <person name="Lee J.H."/>
            <person name="Mock T."/>
            <person name="Rouze P."/>
            <person name="Simmons M.P."/>
            <person name="Aerts A.L."/>
            <person name="Allen A.E."/>
            <person name="Cuvelier M.L."/>
            <person name="Derelle E."/>
            <person name="Everett M.V."/>
            <person name="Foulon E."/>
            <person name="Grimwood J."/>
            <person name="Gundlach H."/>
            <person name="Henrissat B."/>
            <person name="Napoli C."/>
            <person name="McDonald S.M."/>
            <person name="Parker M.S."/>
            <person name="Rombauts S."/>
            <person name="Salamov A."/>
            <person name="Von Dassow P."/>
            <person name="Badger J.H."/>
            <person name="Coutinho P.M."/>
            <person name="Demir E."/>
            <person name="Dubchak I."/>
            <person name="Gentemann C."/>
            <person name="Eikrem W."/>
            <person name="Gready J.E."/>
            <person name="John U."/>
            <person name="Lanier W."/>
            <person name="Lindquist E.A."/>
            <person name="Lucas S."/>
            <person name="Mayer K.F."/>
            <person name="Moreau H."/>
            <person name="Not F."/>
            <person name="Otillar R."/>
            <person name="Panaud O."/>
            <person name="Pangilinan J."/>
            <person name="Paulsen I."/>
            <person name="Piegu B."/>
            <person name="Poliakov A."/>
            <person name="Robbens S."/>
            <person name="Schmutz J."/>
            <person name="Toulza E."/>
            <person name="Wyss T."/>
            <person name="Zelensky A."/>
            <person name="Zhou K."/>
            <person name="Armbrust E.V."/>
            <person name="Bhattacharya D."/>
            <person name="Goodenough U.W."/>
            <person name="Van de Peer Y."/>
            <person name="Grigoriev I.V."/>
        </authorList>
    </citation>
    <scope>NUCLEOTIDE SEQUENCE [LARGE SCALE GENOMIC DNA]</scope>
    <source>
        <strain evidence="8 9">CCMP1545</strain>
    </source>
</reference>
<feature type="region of interest" description="Disordered" evidence="7">
    <location>
        <begin position="456"/>
        <end position="486"/>
    </location>
</feature>
<evidence type="ECO:0000256" key="5">
    <source>
        <dbReference type="ARBA" id="ARBA00023273"/>
    </source>
</evidence>
<comment type="subcellular location">
    <subcellularLocation>
        <location evidence="2">Cell projection</location>
    </subcellularLocation>
    <subcellularLocation>
        <location evidence="1">Cytoplasm</location>
        <location evidence="1">Cytoskeleton</location>
    </subcellularLocation>
</comment>
<proteinExistence type="predicted"/>
<evidence type="ECO:0000313" key="8">
    <source>
        <dbReference type="EMBL" id="EEH60860.1"/>
    </source>
</evidence>
<feature type="coiled-coil region" evidence="6">
    <location>
        <begin position="239"/>
        <end position="301"/>
    </location>
</feature>
<keyword evidence="5" id="KW-0966">Cell projection</keyword>
<dbReference type="RefSeq" id="XP_003055608.1">
    <property type="nucleotide sequence ID" value="XM_003055562.1"/>
</dbReference>
<dbReference type="eggNOG" id="ENOG502QQR7">
    <property type="taxonomic scope" value="Eukaryota"/>
</dbReference>
<feature type="region of interest" description="Disordered" evidence="7">
    <location>
        <begin position="1"/>
        <end position="41"/>
    </location>
</feature>
<feature type="coiled-coil region" evidence="6">
    <location>
        <begin position="328"/>
        <end position="373"/>
    </location>
</feature>
<keyword evidence="4" id="KW-0206">Cytoskeleton</keyword>
<feature type="compositionally biased region" description="Acidic residues" evidence="7">
    <location>
        <begin position="13"/>
        <end position="24"/>
    </location>
</feature>
<dbReference type="PANTHER" id="PTHR14871">
    <property type="entry name" value="DYNEIN REGULATORY COMPLEX PROTEIN 9"/>
    <property type="match status" value="1"/>
</dbReference>
<dbReference type="KEGG" id="mpp:MICPUCDRAFT_50443"/>
<keyword evidence="9" id="KW-1185">Reference proteome</keyword>
<dbReference type="EMBL" id="GG663735">
    <property type="protein sequence ID" value="EEH60860.1"/>
    <property type="molecule type" value="Genomic_DNA"/>
</dbReference>
<dbReference type="OMA" id="KVEEWYA"/>
<dbReference type="PANTHER" id="PTHR14871:SF1">
    <property type="entry name" value="DYNEIN REGULATORY COMPLEX PROTEIN 9"/>
    <property type="match status" value="1"/>
</dbReference>
<gene>
    <name evidence="8" type="ORF">MICPUCDRAFT_50443</name>
</gene>
<dbReference type="GO" id="GO:0005856">
    <property type="term" value="C:cytoskeleton"/>
    <property type="evidence" value="ECO:0007669"/>
    <property type="project" value="UniProtKB-SubCell"/>
</dbReference>
<dbReference type="AlphaFoldDB" id="C1MI55"/>
<keyword evidence="6" id="KW-0175">Coiled coil</keyword>
<dbReference type="InterPro" id="IPR042618">
    <property type="entry name" value="IQCG"/>
</dbReference>
<name>C1MI55_MICPC</name>
<accession>C1MI55</accession>
<dbReference type="GO" id="GO:0031514">
    <property type="term" value="C:motile cilium"/>
    <property type="evidence" value="ECO:0007669"/>
    <property type="project" value="TreeGrafter"/>
</dbReference>
<dbReference type="GeneID" id="9681175"/>
<sequence>MATAAPPPAAAEPADEFDAVDVEEGLSKPPPPPTLEPEEAEHVRGVVGRLFEKLRLMSLLKVDPGMQASVSWDRVAAVVAWSSSSSSRANREMPNLDADRSWKPSIHPSSLTARPPLSLPYTRFAQAAEMSRGVGLEISRVMEKQLALETRFEELIKEQPELKARNHKAPFLANQKELHDVTFELRDTTEELCKRLKENPDVMDNIAFAERERAKLQGIIANLLVDLQTGTFCSMTKWIEDEKKREREIKETYERVAAKEAAVAELRQRIIDEREQHAEAMKQREATIGETKEKLKTAKAEIGVDLRYRMRDIEGEASMRDKVNDQALDDLRAEIEKVKKQIAQEKQAHKTTMHHLRKRVEKSNETLAHWQEKHKRDSEKMETEILKVKHKHEETLAKIKEIEPAYLKKKAEDDEKERQRVIWESTVKEREKKAITHARARGNWQLGLDAIAAFKAEGKPLPGAKKDKKGGKGKGDKKGGKKGKKK</sequence>
<evidence type="ECO:0000256" key="6">
    <source>
        <dbReference type="SAM" id="Coils"/>
    </source>
</evidence>
<evidence type="ECO:0000256" key="2">
    <source>
        <dbReference type="ARBA" id="ARBA00004316"/>
    </source>
</evidence>
<evidence type="ECO:0000256" key="3">
    <source>
        <dbReference type="ARBA" id="ARBA00022490"/>
    </source>
</evidence>
<evidence type="ECO:0000256" key="1">
    <source>
        <dbReference type="ARBA" id="ARBA00004245"/>
    </source>
</evidence>
<protein>
    <submittedName>
        <fullName evidence="8">Predicted protein</fullName>
    </submittedName>
</protein>
<dbReference type="GO" id="GO:0044782">
    <property type="term" value="P:cilium organization"/>
    <property type="evidence" value="ECO:0007669"/>
    <property type="project" value="TreeGrafter"/>
</dbReference>
<dbReference type="GO" id="GO:0005737">
    <property type="term" value="C:cytoplasm"/>
    <property type="evidence" value="ECO:0007669"/>
    <property type="project" value="TreeGrafter"/>
</dbReference>
<organism evidence="9">
    <name type="scientific">Micromonas pusilla (strain CCMP1545)</name>
    <name type="common">Picoplanktonic green alga</name>
    <dbReference type="NCBI Taxonomy" id="564608"/>
    <lineage>
        <taxon>Eukaryota</taxon>
        <taxon>Viridiplantae</taxon>
        <taxon>Chlorophyta</taxon>
        <taxon>Mamiellophyceae</taxon>
        <taxon>Mamiellales</taxon>
        <taxon>Mamiellaceae</taxon>
        <taxon>Micromonas</taxon>
    </lineage>
</organism>
<evidence type="ECO:0000313" key="9">
    <source>
        <dbReference type="Proteomes" id="UP000001876"/>
    </source>
</evidence>
<dbReference type="Proteomes" id="UP000001876">
    <property type="component" value="Unassembled WGS sequence"/>
</dbReference>